<proteinExistence type="predicted"/>
<comment type="caution">
    <text evidence="3">The sequence shown here is derived from an EMBL/GenBank/DDBJ whole genome shotgun (WGS) entry which is preliminary data.</text>
</comment>
<name>A0A3F2RSZ6_9STRA</name>
<evidence type="ECO:0000256" key="1">
    <source>
        <dbReference type="SAM" id="MobiDB-lite"/>
    </source>
</evidence>
<accession>A0A3F2RSZ6</accession>
<protein>
    <recommendedName>
        <fullName evidence="6">NADH dehydrogenase [ubiquinone] 1 beta subcomplex subunit 2</fullName>
    </recommendedName>
</protein>
<evidence type="ECO:0000313" key="3">
    <source>
        <dbReference type="EMBL" id="RLN62608.1"/>
    </source>
</evidence>
<dbReference type="EMBL" id="MBAD02002750">
    <property type="protein sequence ID" value="RLN44899.1"/>
    <property type="molecule type" value="Genomic_DNA"/>
</dbReference>
<dbReference type="EMBL" id="MBDO02000116">
    <property type="protein sequence ID" value="RLN62608.1"/>
    <property type="molecule type" value="Genomic_DNA"/>
</dbReference>
<evidence type="ECO:0000313" key="2">
    <source>
        <dbReference type="EMBL" id="RLN44899.1"/>
    </source>
</evidence>
<reference evidence="4 5" key="1">
    <citation type="submission" date="2018-07" db="EMBL/GenBank/DDBJ databases">
        <title>Genome sequencing of oomycete isolates from Chile give support for New Zealand origin for Phytophthora kernoviae and make available the first Nothophytophthora sp. genome.</title>
        <authorList>
            <person name="Studholme D.J."/>
            <person name="Sanfuentes E."/>
            <person name="Panda P."/>
            <person name="Hill R."/>
            <person name="Sambles C."/>
            <person name="Grant M."/>
            <person name="Williams N.M."/>
            <person name="Mcdougal R.L."/>
        </authorList>
    </citation>
    <scope>NUCLEOTIDE SEQUENCE [LARGE SCALE GENOMIC DNA]</scope>
    <source>
        <strain evidence="3">Chile6</strain>
        <strain evidence="2">Chile7</strain>
    </source>
</reference>
<evidence type="ECO:0008006" key="6">
    <source>
        <dbReference type="Google" id="ProtNLM"/>
    </source>
</evidence>
<dbReference type="Proteomes" id="UP000284657">
    <property type="component" value="Unassembled WGS sequence"/>
</dbReference>
<feature type="compositionally biased region" description="Acidic residues" evidence="1">
    <location>
        <begin position="120"/>
        <end position="138"/>
    </location>
</feature>
<sequence length="138" mass="15388">MRAASFLARRMATVSGRRAMSSAHGHGHGHSYPHGMHFHVSPVHKNLALAYGTMLWLWVFWRAKQDGRAVLGLEHPWDHGHGHHGEAHAEAAHSSTTYKLVDGKIKYERSEIGALPTPVEADEEEEEAGDDLHDEDDE</sequence>
<dbReference type="Proteomes" id="UP000277300">
    <property type="component" value="Unassembled WGS sequence"/>
</dbReference>
<dbReference type="PANTHER" id="PTHR36987">
    <property type="entry name" value="NADH DEHYDROGENASE [UBIQUINONE] 1 BETA SUBCOMPLEX SUBUNIT 2-LIKE"/>
    <property type="match status" value="1"/>
</dbReference>
<evidence type="ECO:0000313" key="5">
    <source>
        <dbReference type="Proteomes" id="UP000284657"/>
    </source>
</evidence>
<dbReference type="AlphaFoldDB" id="A0A3F2RSZ6"/>
<dbReference type="OrthoDB" id="531564at2759"/>
<evidence type="ECO:0000313" key="4">
    <source>
        <dbReference type="Proteomes" id="UP000277300"/>
    </source>
</evidence>
<dbReference type="PANTHER" id="PTHR36987:SF1">
    <property type="entry name" value="NADH DEHYDROGENASE [UBIQUINONE] 1 BETA SUBCOMPLEX SUBUNIT 2"/>
    <property type="match status" value="1"/>
</dbReference>
<dbReference type="GO" id="GO:0045271">
    <property type="term" value="C:respiratory chain complex I"/>
    <property type="evidence" value="ECO:0007669"/>
    <property type="project" value="InterPro"/>
</dbReference>
<feature type="region of interest" description="Disordered" evidence="1">
    <location>
        <begin position="111"/>
        <end position="138"/>
    </location>
</feature>
<gene>
    <name evidence="2" type="ORF">BBJ29_001826</name>
    <name evidence="3" type="ORF">BBP00_00004634</name>
</gene>
<dbReference type="GO" id="GO:0005743">
    <property type="term" value="C:mitochondrial inner membrane"/>
    <property type="evidence" value="ECO:0007669"/>
    <property type="project" value="InterPro"/>
</dbReference>
<dbReference type="InterPro" id="IPR044980">
    <property type="entry name" value="NDUFB2_plant/fungi"/>
</dbReference>
<organism evidence="3 4">
    <name type="scientific">Phytophthora kernoviae</name>
    <dbReference type="NCBI Taxonomy" id="325452"/>
    <lineage>
        <taxon>Eukaryota</taxon>
        <taxon>Sar</taxon>
        <taxon>Stramenopiles</taxon>
        <taxon>Oomycota</taxon>
        <taxon>Peronosporomycetes</taxon>
        <taxon>Peronosporales</taxon>
        <taxon>Peronosporaceae</taxon>
        <taxon>Phytophthora</taxon>
    </lineage>
</organism>